<proteinExistence type="predicted"/>
<dbReference type="AlphaFoldDB" id="A0A7X0J5N2"/>
<gene>
    <name evidence="1" type="ORF">HDF25_002971</name>
</gene>
<dbReference type="RefSeq" id="WP_184625967.1">
    <property type="nucleotide sequence ID" value="NZ_JACHCC010000007.1"/>
</dbReference>
<evidence type="ECO:0008006" key="3">
    <source>
        <dbReference type="Google" id="ProtNLM"/>
    </source>
</evidence>
<comment type="caution">
    <text evidence="1">The sequence shown here is derived from an EMBL/GenBank/DDBJ whole genome shotgun (WGS) entry which is preliminary data.</text>
</comment>
<evidence type="ECO:0000313" key="1">
    <source>
        <dbReference type="EMBL" id="MBB6500812.1"/>
    </source>
</evidence>
<organism evidence="1 2">
    <name type="scientific">Pedobacter cryoconitis</name>
    <dbReference type="NCBI Taxonomy" id="188932"/>
    <lineage>
        <taxon>Bacteria</taxon>
        <taxon>Pseudomonadati</taxon>
        <taxon>Bacteroidota</taxon>
        <taxon>Sphingobacteriia</taxon>
        <taxon>Sphingobacteriales</taxon>
        <taxon>Sphingobacteriaceae</taxon>
        <taxon>Pedobacter</taxon>
    </lineage>
</organism>
<accession>A0A7X0J5N2</accession>
<dbReference type="Proteomes" id="UP000521017">
    <property type="component" value="Unassembled WGS sequence"/>
</dbReference>
<sequence>MKKHYYLSKIMTASLLTITICCSCKKTESPPLTPTISNGQSLKSEIIGDWSIIKTKTTRYDSKGSILSSDSTNSALANKKTLSFDDKLIKLDDSSYEYSIISLKNEVFLKYYTSSILHNYKVVKINKETISLEDLETNLETRTIYSAYLKKAK</sequence>
<dbReference type="EMBL" id="JACHCC010000007">
    <property type="protein sequence ID" value="MBB6500812.1"/>
    <property type="molecule type" value="Genomic_DNA"/>
</dbReference>
<evidence type="ECO:0000313" key="2">
    <source>
        <dbReference type="Proteomes" id="UP000521017"/>
    </source>
</evidence>
<protein>
    <recommendedName>
        <fullName evidence="3">Lipocalin-like domain-containing protein</fullName>
    </recommendedName>
</protein>
<reference evidence="1 2" key="1">
    <citation type="submission" date="2020-08" db="EMBL/GenBank/DDBJ databases">
        <title>Genomic Encyclopedia of Type Strains, Phase IV (KMG-V): Genome sequencing to study the core and pangenomes of soil and plant-associated prokaryotes.</title>
        <authorList>
            <person name="Whitman W."/>
        </authorList>
    </citation>
    <scope>NUCLEOTIDE SEQUENCE [LARGE SCALE GENOMIC DNA]</scope>
    <source>
        <strain evidence="1 2">M2T3</strain>
    </source>
</reference>
<name>A0A7X0J5N2_9SPHI</name>